<proteinExistence type="predicted"/>
<gene>
    <name evidence="1" type="ORF">E2C01_047121</name>
</gene>
<comment type="caution">
    <text evidence="1">The sequence shown here is derived from an EMBL/GenBank/DDBJ whole genome shotgun (WGS) entry which is preliminary data.</text>
</comment>
<reference evidence="1 2" key="1">
    <citation type="submission" date="2019-05" db="EMBL/GenBank/DDBJ databases">
        <title>Another draft genome of Portunus trituberculatus and its Hox gene families provides insights of decapod evolution.</title>
        <authorList>
            <person name="Jeong J.-H."/>
            <person name="Song I."/>
            <person name="Kim S."/>
            <person name="Choi T."/>
            <person name="Kim D."/>
            <person name="Ryu S."/>
            <person name="Kim W."/>
        </authorList>
    </citation>
    <scope>NUCLEOTIDE SEQUENCE [LARGE SCALE GENOMIC DNA]</scope>
    <source>
        <tissue evidence="1">Muscle</tissue>
    </source>
</reference>
<keyword evidence="2" id="KW-1185">Reference proteome</keyword>
<name>A0A5B7G2S3_PORTR</name>
<sequence length="67" mass="7462">MKTRVEEEVLVPQIRITLRFTSVLECPGVPETNGNVERLCHPYTLTLTPSHPSTGTLSPSHLFQCQA</sequence>
<evidence type="ECO:0000313" key="1">
    <source>
        <dbReference type="EMBL" id="MPC53232.1"/>
    </source>
</evidence>
<evidence type="ECO:0000313" key="2">
    <source>
        <dbReference type="Proteomes" id="UP000324222"/>
    </source>
</evidence>
<dbReference type="EMBL" id="VSRR010011476">
    <property type="protein sequence ID" value="MPC53232.1"/>
    <property type="molecule type" value="Genomic_DNA"/>
</dbReference>
<dbReference type="AlphaFoldDB" id="A0A5B7G2S3"/>
<accession>A0A5B7G2S3</accession>
<protein>
    <submittedName>
        <fullName evidence="1">Uncharacterized protein</fullName>
    </submittedName>
</protein>
<dbReference type="Proteomes" id="UP000324222">
    <property type="component" value="Unassembled WGS sequence"/>
</dbReference>
<organism evidence="1 2">
    <name type="scientific">Portunus trituberculatus</name>
    <name type="common">Swimming crab</name>
    <name type="synonym">Neptunus trituberculatus</name>
    <dbReference type="NCBI Taxonomy" id="210409"/>
    <lineage>
        <taxon>Eukaryota</taxon>
        <taxon>Metazoa</taxon>
        <taxon>Ecdysozoa</taxon>
        <taxon>Arthropoda</taxon>
        <taxon>Crustacea</taxon>
        <taxon>Multicrustacea</taxon>
        <taxon>Malacostraca</taxon>
        <taxon>Eumalacostraca</taxon>
        <taxon>Eucarida</taxon>
        <taxon>Decapoda</taxon>
        <taxon>Pleocyemata</taxon>
        <taxon>Brachyura</taxon>
        <taxon>Eubrachyura</taxon>
        <taxon>Portunoidea</taxon>
        <taxon>Portunidae</taxon>
        <taxon>Portuninae</taxon>
        <taxon>Portunus</taxon>
    </lineage>
</organism>